<keyword evidence="1" id="KW-0812">Transmembrane</keyword>
<protein>
    <recommendedName>
        <fullName evidence="2">EccD-like transmembrane domain-containing protein</fullName>
    </recommendedName>
</protein>
<dbReference type="Pfam" id="PF08817">
    <property type="entry name" value="YukD"/>
    <property type="match status" value="1"/>
</dbReference>
<name>A0ABP4HM86_9ACTN</name>
<dbReference type="InterPro" id="IPR044049">
    <property type="entry name" value="EccD_transm"/>
</dbReference>
<organism evidence="3 4">
    <name type="scientific">Kitasatospora nipponensis</name>
    <dbReference type="NCBI Taxonomy" id="258049"/>
    <lineage>
        <taxon>Bacteria</taxon>
        <taxon>Bacillati</taxon>
        <taxon>Actinomycetota</taxon>
        <taxon>Actinomycetes</taxon>
        <taxon>Kitasatosporales</taxon>
        <taxon>Streptomycetaceae</taxon>
        <taxon>Kitasatospora</taxon>
    </lineage>
</organism>
<feature type="transmembrane region" description="Helical" evidence="1">
    <location>
        <begin position="177"/>
        <end position="195"/>
    </location>
</feature>
<dbReference type="Pfam" id="PF19053">
    <property type="entry name" value="EccD"/>
    <property type="match status" value="1"/>
</dbReference>
<dbReference type="Proteomes" id="UP001500037">
    <property type="component" value="Unassembled WGS sequence"/>
</dbReference>
<keyword evidence="4" id="KW-1185">Reference proteome</keyword>
<feature type="transmembrane region" description="Helical" evidence="1">
    <location>
        <begin position="215"/>
        <end position="235"/>
    </location>
</feature>
<keyword evidence="1" id="KW-0472">Membrane</keyword>
<evidence type="ECO:0000313" key="3">
    <source>
        <dbReference type="EMBL" id="GAA1274288.1"/>
    </source>
</evidence>
<gene>
    <name evidence="3" type="ORF">GCM10009665_72280</name>
</gene>
<keyword evidence="1" id="KW-1133">Transmembrane helix</keyword>
<comment type="caution">
    <text evidence="3">The sequence shown here is derived from an EMBL/GenBank/DDBJ whole genome shotgun (WGS) entry which is preliminary data.</text>
</comment>
<feature type="transmembrane region" description="Helical" evidence="1">
    <location>
        <begin position="320"/>
        <end position="341"/>
    </location>
</feature>
<dbReference type="EMBL" id="BAAALF010000247">
    <property type="protein sequence ID" value="GAA1274288.1"/>
    <property type="molecule type" value="Genomic_DNA"/>
</dbReference>
<dbReference type="RefSeq" id="WP_344446468.1">
    <property type="nucleotide sequence ID" value="NZ_BAAALF010000247.1"/>
</dbReference>
<feature type="transmembrane region" description="Helical" evidence="1">
    <location>
        <begin position="401"/>
        <end position="423"/>
    </location>
</feature>
<accession>A0ABP4HM86</accession>
<feature type="transmembrane region" description="Helical" evidence="1">
    <location>
        <begin position="269"/>
        <end position="287"/>
    </location>
</feature>
<feature type="transmembrane region" description="Helical" evidence="1">
    <location>
        <begin position="144"/>
        <end position="165"/>
    </location>
</feature>
<feature type="transmembrane region" description="Helical" evidence="1">
    <location>
        <begin position="242"/>
        <end position="263"/>
    </location>
</feature>
<evidence type="ECO:0000256" key="1">
    <source>
        <dbReference type="SAM" id="Phobius"/>
    </source>
</evidence>
<feature type="transmembrane region" description="Helical" evidence="1">
    <location>
        <begin position="347"/>
        <end position="363"/>
    </location>
</feature>
<feature type="transmembrane region" description="Helical" evidence="1">
    <location>
        <begin position="117"/>
        <end position="138"/>
    </location>
</feature>
<feature type="transmembrane region" description="Helical" evidence="1">
    <location>
        <begin position="370"/>
        <end position="389"/>
    </location>
</feature>
<reference evidence="4" key="1">
    <citation type="journal article" date="2019" name="Int. J. Syst. Evol. Microbiol.">
        <title>The Global Catalogue of Microorganisms (GCM) 10K type strain sequencing project: providing services to taxonomists for standard genome sequencing and annotation.</title>
        <authorList>
            <consortium name="The Broad Institute Genomics Platform"/>
            <consortium name="The Broad Institute Genome Sequencing Center for Infectious Disease"/>
            <person name="Wu L."/>
            <person name="Ma J."/>
        </authorList>
    </citation>
    <scope>NUCLEOTIDE SEQUENCE [LARGE SCALE GENOMIC DNA]</scope>
    <source>
        <strain evidence="4">JCM 13004</strain>
    </source>
</reference>
<feature type="domain" description="EccD-like transmembrane" evidence="2">
    <location>
        <begin position="120"/>
        <end position="464"/>
    </location>
</feature>
<sequence length="468" mass="47399">MADEYCRITVVGERRQVDLAVPAGAPITDYVDDLARLCALEENELMPPAWSLATALTGPFAPERSLTELGVADGQVLYLRDLLAGELEEPVVLDVAEQVAQATGQWLDRPWDATARAATVLSGGLLWLAAALLAPAVLRPVGLPGLGALAAGTGLLLPLLAWIAAERRWPVPAPLRLLTALSAVPALAVACWALVTARWAHQLTAGAHPALSPAALATACVAGGALAGAFLAYAAASGVSTLTVLAAALLSALAAGSLVALHADPAQCAAVIAIVAFLLLSAAPATAGRIVATAFRRHGPADPATDPEEGEQLRAAVRTAMVLLAAWGGGLALLLGAAIVLLGASHTVYGCATAGCLGVALLLRAGSAKVVVEVVPGALAGAGGLFALLLTGPPQLGWPGWTVPALLTAVAAALLGYGLRRLLRRDLRALRRPAWLGTAGAVLGALSIPLMLAGFGVFGRLMGLGRHL</sequence>
<dbReference type="Gene3D" id="3.10.20.90">
    <property type="entry name" value="Phosphatidylinositol 3-kinase Catalytic Subunit, Chain A, domain 1"/>
    <property type="match status" value="1"/>
</dbReference>
<feature type="transmembrane region" description="Helical" evidence="1">
    <location>
        <begin position="435"/>
        <end position="458"/>
    </location>
</feature>
<dbReference type="InterPro" id="IPR024962">
    <property type="entry name" value="YukD-like"/>
</dbReference>
<evidence type="ECO:0000313" key="4">
    <source>
        <dbReference type="Proteomes" id="UP001500037"/>
    </source>
</evidence>
<proteinExistence type="predicted"/>
<evidence type="ECO:0000259" key="2">
    <source>
        <dbReference type="Pfam" id="PF19053"/>
    </source>
</evidence>